<evidence type="ECO:0000313" key="1">
    <source>
        <dbReference type="EMBL" id="KAK4767740.1"/>
    </source>
</evidence>
<dbReference type="Proteomes" id="UP001345219">
    <property type="component" value="Chromosome 3"/>
</dbReference>
<keyword evidence="2" id="KW-1185">Reference proteome</keyword>
<proteinExistence type="predicted"/>
<organism evidence="1 2">
    <name type="scientific">Trapa incisa</name>
    <dbReference type="NCBI Taxonomy" id="236973"/>
    <lineage>
        <taxon>Eukaryota</taxon>
        <taxon>Viridiplantae</taxon>
        <taxon>Streptophyta</taxon>
        <taxon>Embryophyta</taxon>
        <taxon>Tracheophyta</taxon>
        <taxon>Spermatophyta</taxon>
        <taxon>Magnoliopsida</taxon>
        <taxon>eudicotyledons</taxon>
        <taxon>Gunneridae</taxon>
        <taxon>Pentapetalae</taxon>
        <taxon>rosids</taxon>
        <taxon>malvids</taxon>
        <taxon>Myrtales</taxon>
        <taxon>Lythraceae</taxon>
        <taxon>Trapa</taxon>
    </lineage>
</organism>
<name>A0AAN7KQG6_9MYRT</name>
<comment type="caution">
    <text evidence="1">The sequence shown here is derived from an EMBL/GenBank/DDBJ whole genome shotgun (WGS) entry which is preliminary data.</text>
</comment>
<evidence type="ECO:0000313" key="2">
    <source>
        <dbReference type="Proteomes" id="UP001345219"/>
    </source>
</evidence>
<sequence>MVCLQLGQVVTWMHRICSAESDLWASKRDGPFLLVLVFVKGNPEESGLLWVLKQKHQIKLEGVPKDPNMAMLRKDLTAYGTI</sequence>
<gene>
    <name evidence="1" type="ORF">SAY87_002881</name>
</gene>
<dbReference type="AlphaFoldDB" id="A0AAN7KQG6"/>
<protein>
    <submittedName>
        <fullName evidence="1">Uncharacterized protein</fullName>
    </submittedName>
</protein>
<dbReference type="EMBL" id="JAXIOK010000006">
    <property type="protein sequence ID" value="KAK4767740.1"/>
    <property type="molecule type" value="Genomic_DNA"/>
</dbReference>
<reference evidence="1 2" key="1">
    <citation type="journal article" date="2023" name="Hortic Res">
        <title>Pangenome of water caltrop reveals structural variations and asymmetric subgenome divergence after allopolyploidization.</title>
        <authorList>
            <person name="Zhang X."/>
            <person name="Chen Y."/>
            <person name="Wang L."/>
            <person name="Yuan Y."/>
            <person name="Fang M."/>
            <person name="Shi L."/>
            <person name="Lu R."/>
            <person name="Comes H.P."/>
            <person name="Ma Y."/>
            <person name="Chen Y."/>
            <person name="Huang G."/>
            <person name="Zhou Y."/>
            <person name="Zheng Z."/>
            <person name="Qiu Y."/>
        </authorList>
    </citation>
    <scope>NUCLEOTIDE SEQUENCE [LARGE SCALE GENOMIC DNA]</scope>
    <source>
        <tissue evidence="1">Roots</tissue>
    </source>
</reference>
<accession>A0AAN7KQG6</accession>